<organism evidence="1 2">
    <name type="scientific">Candidatus Faecenecus gallistercoris</name>
    <dbReference type="NCBI Taxonomy" id="2840793"/>
    <lineage>
        <taxon>Bacteria</taxon>
        <taxon>Bacillati</taxon>
        <taxon>Bacillota</taxon>
        <taxon>Bacillota incertae sedis</taxon>
        <taxon>Candidatus Faecenecus</taxon>
    </lineage>
</organism>
<gene>
    <name evidence="1" type="ORF">IAC85_03125</name>
</gene>
<proteinExistence type="predicted"/>
<comment type="caution">
    <text evidence="1">The sequence shown here is derived from an EMBL/GenBank/DDBJ whole genome shotgun (WGS) entry which is preliminary data.</text>
</comment>
<evidence type="ECO:0000313" key="2">
    <source>
        <dbReference type="Proteomes" id="UP000886725"/>
    </source>
</evidence>
<dbReference type="AlphaFoldDB" id="A0A9D0Z1F3"/>
<accession>A0A9D0Z1F3</accession>
<sequence length="211" mass="24358">MKKILWLLLFGFLCLLPLGCGKEETLEPTPTPTENEYIVNLNDNIEVYPNRYSTLCGGWMFITNLEDYITAGTVERDGYTEIQVGSAEIAPHEWEEYLTHFTYDSEKENVAKSEFEAVDPNLYGIGNYISSFADHKFYYEYNAIELADEEIYPEFASKLNETRQSFENQMLDIFAKNGAYLYTGPCGEALGERQILTEEMCDTFHISCDRW</sequence>
<reference evidence="1" key="2">
    <citation type="journal article" date="2021" name="PeerJ">
        <title>Extensive microbial diversity within the chicken gut microbiome revealed by metagenomics and culture.</title>
        <authorList>
            <person name="Gilroy R."/>
            <person name="Ravi A."/>
            <person name="Getino M."/>
            <person name="Pursley I."/>
            <person name="Horton D.L."/>
            <person name="Alikhan N.F."/>
            <person name="Baker D."/>
            <person name="Gharbi K."/>
            <person name="Hall N."/>
            <person name="Watson M."/>
            <person name="Adriaenssens E.M."/>
            <person name="Foster-Nyarko E."/>
            <person name="Jarju S."/>
            <person name="Secka A."/>
            <person name="Antonio M."/>
            <person name="Oren A."/>
            <person name="Chaudhuri R.R."/>
            <person name="La Ragione R."/>
            <person name="Hildebrand F."/>
            <person name="Pallen M.J."/>
        </authorList>
    </citation>
    <scope>NUCLEOTIDE SEQUENCE</scope>
    <source>
        <strain evidence="1">CHK165-10780</strain>
    </source>
</reference>
<evidence type="ECO:0000313" key="1">
    <source>
        <dbReference type="EMBL" id="HIQ64710.1"/>
    </source>
</evidence>
<name>A0A9D0Z1F3_9FIRM</name>
<reference evidence="1" key="1">
    <citation type="submission" date="2020-10" db="EMBL/GenBank/DDBJ databases">
        <authorList>
            <person name="Gilroy R."/>
        </authorList>
    </citation>
    <scope>NUCLEOTIDE SEQUENCE</scope>
    <source>
        <strain evidence="1">CHK165-10780</strain>
    </source>
</reference>
<dbReference type="Proteomes" id="UP000886725">
    <property type="component" value="Unassembled WGS sequence"/>
</dbReference>
<protein>
    <submittedName>
        <fullName evidence="1">Uncharacterized protein</fullName>
    </submittedName>
</protein>
<dbReference type="EMBL" id="DVFU01000062">
    <property type="protein sequence ID" value="HIQ64710.1"/>
    <property type="molecule type" value="Genomic_DNA"/>
</dbReference>